<organism evidence="2 3">
    <name type="scientific">Tuber aestivum</name>
    <name type="common">summer truffle</name>
    <dbReference type="NCBI Taxonomy" id="59557"/>
    <lineage>
        <taxon>Eukaryota</taxon>
        <taxon>Fungi</taxon>
        <taxon>Dikarya</taxon>
        <taxon>Ascomycota</taxon>
        <taxon>Pezizomycotina</taxon>
        <taxon>Pezizomycetes</taxon>
        <taxon>Pezizales</taxon>
        <taxon>Tuberaceae</taxon>
        <taxon>Tuber</taxon>
    </lineage>
</organism>
<dbReference type="EMBL" id="LN890970">
    <property type="protein sequence ID" value="CUS13599.1"/>
    <property type="molecule type" value="Genomic_DNA"/>
</dbReference>
<proteinExistence type="predicted"/>
<accession>A0A292Q1B5</accession>
<keyword evidence="1" id="KW-0732">Signal</keyword>
<dbReference type="AlphaFoldDB" id="A0A292Q1B5"/>
<protein>
    <submittedName>
        <fullName evidence="2">Uncharacterized protein</fullName>
    </submittedName>
</protein>
<feature type="signal peptide" evidence="1">
    <location>
        <begin position="1"/>
        <end position="19"/>
    </location>
</feature>
<name>A0A292Q1B5_9PEZI</name>
<evidence type="ECO:0000313" key="2">
    <source>
        <dbReference type="EMBL" id="CUS13599.1"/>
    </source>
</evidence>
<evidence type="ECO:0000256" key="1">
    <source>
        <dbReference type="SAM" id="SignalP"/>
    </source>
</evidence>
<dbReference type="Proteomes" id="UP001412239">
    <property type="component" value="Unassembled WGS sequence"/>
</dbReference>
<gene>
    <name evidence="2" type="ORF">GSTUAT00002308001</name>
</gene>
<sequence length="305" mass="33527">MRITALAAIGLALLPRALANNPLEDAFVQNDVSNNGGYEVAFASRPLWHFGRSGGNNPCYPSAALIDGKQHGTNPDTFPHAGTGCPDPGPGGGTGTAFPTYFTVGFCGGDELRVTYNIYFSHDGFSNGVIAKGHMHDWERIIVIWRRENGQWSRKELLKSFHTGGYDSYMHDNWNAVQNTIEYNNPDEQDGKDKDGAKIYVGWGKHAMFAQRNTGWNDEASQGCGREFRSGRDWWYDSLPFAIIIRLHAELFSRYLPTRSDMINAAPGSTDGDTLSTFDWGSADSGPWVIAPKVCDAKEGGFTAC</sequence>
<evidence type="ECO:0000313" key="3">
    <source>
        <dbReference type="Proteomes" id="UP001412239"/>
    </source>
</evidence>
<keyword evidence="3" id="KW-1185">Reference proteome</keyword>
<feature type="chain" id="PRO_5013285150" evidence="1">
    <location>
        <begin position="20"/>
        <end position="305"/>
    </location>
</feature>
<reference evidence="2" key="1">
    <citation type="submission" date="2015-10" db="EMBL/GenBank/DDBJ databases">
        <authorList>
            <person name="Regsiter A."/>
            <person name="william w."/>
        </authorList>
    </citation>
    <scope>NUCLEOTIDE SEQUENCE</scope>
    <source>
        <strain evidence="2">Montdore</strain>
    </source>
</reference>